<comment type="caution">
    <text evidence="7">The sequence shown here is derived from an EMBL/GenBank/DDBJ whole genome shotgun (WGS) entry which is preliminary data.</text>
</comment>
<keyword evidence="2" id="KW-0963">Cytoplasm</keyword>
<dbReference type="PANTHER" id="PTHR10381">
    <property type="entry name" value="ATP-DEPENDENT CLP PROTEASE PROTEOLYTIC SUBUNIT"/>
    <property type="match status" value="1"/>
</dbReference>
<evidence type="ECO:0000256" key="2">
    <source>
        <dbReference type="ARBA" id="ARBA00022490"/>
    </source>
</evidence>
<evidence type="ECO:0000256" key="3">
    <source>
        <dbReference type="ARBA" id="ARBA00022670"/>
    </source>
</evidence>
<dbReference type="OrthoDB" id="9806592at2"/>
<dbReference type="Gene3D" id="3.90.226.10">
    <property type="entry name" value="2-enoyl-CoA Hydratase, Chain A, domain 1"/>
    <property type="match status" value="1"/>
</dbReference>
<dbReference type="NCBIfam" id="NF045542">
    <property type="entry name" value="Clp_rel_HeadMat"/>
    <property type="match status" value="1"/>
</dbReference>
<dbReference type="PRINTS" id="PR00127">
    <property type="entry name" value="CLPPROTEASEP"/>
</dbReference>
<gene>
    <name evidence="7" type="ORF">FX155_07090</name>
</gene>
<sequence>MKKKKVMKMHKKFWQIKNEAGSDRAEILLYGEINANAEFWKEWLGDDSMTSARGFAQDLQTLEGKDLLLRINSPGGDVFQAQAMYSLLKSYSGDVECHIDGICASAATVVACAASKIVMPENALFMIHNPSVMLCDSMTEEDLQKVQGMLAKVKESILSAYMARTNGKTDEQELKDMMNDETWLTAQEAQEKGFIDDIDDFGVAASITDNAVLVVNGQAMPGIVKHKQEILDKLTAGKKVRNKMAVNKSLMEQIKAFFGTADGQEVLNAVSEAKENEKNRVATLDALKGDNEYVNALVDVAKAHGTDAEALKPYLDAVAKVQPKNTALEQMAALIKDEMQSGATGVKAQPAEAAPQDLEKAKKQAEIEKIVNLANGLAARKEG</sequence>
<dbReference type="Pfam" id="PF00574">
    <property type="entry name" value="CLP_protease"/>
    <property type="match status" value="1"/>
</dbReference>
<protein>
    <recommendedName>
        <fullName evidence="6">ATP-dependent Clp protease proteolytic subunit</fullName>
    </recommendedName>
</protein>
<dbReference type="AlphaFoldDB" id="A0A6N7W2B4"/>
<dbReference type="InterPro" id="IPR001907">
    <property type="entry name" value="ClpP"/>
</dbReference>
<dbReference type="GO" id="GO:0051117">
    <property type="term" value="F:ATPase binding"/>
    <property type="evidence" value="ECO:0007669"/>
    <property type="project" value="TreeGrafter"/>
</dbReference>
<organism evidence="7 8">
    <name type="scientific">Acidaminococcus fermentans</name>
    <dbReference type="NCBI Taxonomy" id="905"/>
    <lineage>
        <taxon>Bacteria</taxon>
        <taxon>Bacillati</taxon>
        <taxon>Bacillota</taxon>
        <taxon>Negativicutes</taxon>
        <taxon>Acidaminococcales</taxon>
        <taxon>Acidaminococcaceae</taxon>
        <taxon>Acidaminococcus</taxon>
    </lineage>
</organism>
<dbReference type="Proteomes" id="UP000441455">
    <property type="component" value="Unassembled WGS sequence"/>
</dbReference>
<keyword evidence="5" id="KW-0720">Serine protease</keyword>
<proteinExistence type="inferred from homology"/>
<dbReference type="EMBL" id="VULN01000009">
    <property type="protein sequence ID" value="MSS82356.1"/>
    <property type="molecule type" value="Genomic_DNA"/>
</dbReference>
<keyword evidence="3 7" id="KW-0645">Protease</keyword>
<reference evidence="7 8" key="1">
    <citation type="submission" date="2019-08" db="EMBL/GenBank/DDBJ databases">
        <title>In-depth cultivation of the pig gut microbiome towards novel bacterial diversity and tailored functional studies.</title>
        <authorList>
            <person name="Wylensek D."/>
            <person name="Hitch T.C.A."/>
            <person name="Clavel T."/>
        </authorList>
    </citation>
    <scope>NUCLEOTIDE SEQUENCE [LARGE SCALE GENOMIC DNA]</scope>
    <source>
        <strain evidence="7 8">WCA-389-WT-5B</strain>
    </source>
</reference>
<dbReference type="GO" id="GO:0004252">
    <property type="term" value="F:serine-type endopeptidase activity"/>
    <property type="evidence" value="ECO:0007669"/>
    <property type="project" value="InterPro"/>
</dbReference>
<comment type="similarity">
    <text evidence="1 6">Belongs to the peptidase S14 family.</text>
</comment>
<evidence type="ECO:0000256" key="4">
    <source>
        <dbReference type="ARBA" id="ARBA00022801"/>
    </source>
</evidence>
<dbReference type="CDD" id="cd07016">
    <property type="entry name" value="S14_ClpP_1"/>
    <property type="match status" value="1"/>
</dbReference>
<evidence type="ECO:0000313" key="7">
    <source>
        <dbReference type="EMBL" id="MSS82356.1"/>
    </source>
</evidence>
<dbReference type="GO" id="GO:0004176">
    <property type="term" value="F:ATP-dependent peptidase activity"/>
    <property type="evidence" value="ECO:0007669"/>
    <property type="project" value="InterPro"/>
</dbReference>
<evidence type="ECO:0000256" key="6">
    <source>
        <dbReference type="RuleBase" id="RU003567"/>
    </source>
</evidence>
<evidence type="ECO:0000313" key="8">
    <source>
        <dbReference type="Proteomes" id="UP000441455"/>
    </source>
</evidence>
<evidence type="ECO:0000256" key="5">
    <source>
        <dbReference type="ARBA" id="ARBA00022825"/>
    </source>
</evidence>
<dbReference type="PANTHER" id="PTHR10381:SF70">
    <property type="entry name" value="ATP-DEPENDENT CLP PROTEASE PROTEOLYTIC SUBUNIT"/>
    <property type="match status" value="1"/>
</dbReference>
<dbReference type="SUPFAM" id="SSF52096">
    <property type="entry name" value="ClpP/crotonase"/>
    <property type="match status" value="1"/>
</dbReference>
<dbReference type="InterPro" id="IPR029045">
    <property type="entry name" value="ClpP/crotonase-like_dom_sf"/>
</dbReference>
<accession>A0A6N7W2B4</accession>
<dbReference type="GO" id="GO:0009368">
    <property type="term" value="C:endopeptidase Clp complex"/>
    <property type="evidence" value="ECO:0007669"/>
    <property type="project" value="TreeGrafter"/>
</dbReference>
<dbReference type="InterPro" id="IPR023562">
    <property type="entry name" value="ClpP/TepA"/>
</dbReference>
<name>A0A6N7W2B4_ACIFE</name>
<keyword evidence="4" id="KW-0378">Hydrolase</keyword>
<evidence type="ECO:0000256" key="1">
    <source>
        <dbReference type="ARBA" id="ARBA00007039"/>
    </source>
</evidence>
<dbReference type="GO" id="GO:0006515">
    <property type="term" value="P:protein quality control for misfolded or incompletely synthesized proteins"/>
    <property type="evidence" value="ECO:0007669"/>
    <property type="project" value="TreeGrafter"/>
</dbReference>